<evidence type="ECO:0000313" key="2">
    <source>
        <dbReference type="Proteomes" id="UP000283314"/>
    </source>
</evidence>
<dbReference type="GeneID" id="66466210"/>
<name>A0A415LEX1_9FIRM</name>
<dbReference type="EMBL" id="QROT01000002">
    <property type="protein sequence ID" value="RHL47116.1"/>
    <property type="molecule type" value="Genomic_DNA"/>
</dbReference>
<gene>
    <name evidence="1" type="ORF">DW018_03055</name>
</gene>
<sequence length="68" mass="7567">MNKKDLSIPFTASLHSQDTELQTYGCRANNPDICGNNGLPNVCAFSSEDCICKKPSRTWKKQYAKLKG</sequence>
<accession>A0A415LEX1</accession>
<evidence type="ECO:0000313" key="1">
    <source>
        <dbReference type="EMBL" id="RHL47116.1"/>
    </source>
</evidence>
<organism evidence="1 2">
    <name type="scientific">Eubacterium ventriosum</name>
    <dbReference type="NCBI Taxonomy" id="39496"/>
    <lineage>
        <taxon>Bacteria</taxon>
        <taxon>Bacillati</taxon>
        <taxon>Bacillota</taxon>
        <taxon>Clostridia</taxon>
        <taxon>Eubacteriales</taxon>
        <taxon>Eubacteriaceae</taxon>
        <taxon>Eubacterium</taxon>
    </lineage>
</organism>
<reference evidence="1 2" key="1">
    <citation type="submission" date="2018-08" db="EMBL/GenBank/DDBJ databases">
        <title>A genome reference for cultivated species of the human gut microbiota.</title>
        <authorList>
            <person name="Zou Y."/>
            <person name="Xue W."/>
            <person name="Luo G."/>
        </authorList>
    </citation>
    <scope>NUCLEOTIDE SEQUENCE [LARGE SCALE GENOMIC DNA]</scope>
    <source>
        <strain evidence="1 2">AF37-4</strain>
    </source>
</reference>
<dbReference type="Proteomes" id="UP000283314">
    <property type="component" value="Unassembled WGS sequence"/>
</dbReference>
<dbReference type="AlphaFoldDB" id="A0A415LEX1"/>
<dbReference type="RefSeq" id="WP_118379321.1">
    <property type="nucleotide sequence ID" value="NZ_CABJDQ010000002.1"/>
</dbReference>
<proteinExistence type="predicted"/>
<protein>
    <submittedName>
        <fullName evidence="1">Uncharacterized protein</fullName>
    </submittedName>
</protein>
<comment type="caution">
    <text evidence="1">The sequence shown here is derived from an EMBL/GenBank/DDBJ whole genome shotgun (WGS) entry which is preliminary data.</text>
</comment>